<dbReference type="Gene3D" id="1.10.132.20">
    <property type="entry name" value="Ribosome-recycling factor"/>
    <property type="match status" value="1"/>
</dbReference>
<dbReference type="HAMAP" id="MF_00040">
    <property type="entry name" value="RRF"/>
    <property type="match status" value="1"/>
</dbReference>
<proteinExistence type="inferred from homology"/>
<comment type="function">
    <text evidence="5 6">Responsible for the release of ribosomes from messenger RNA at the termination of protein biosynthesis. May increase the efficiency of translation by recycling ribosomes from one round of translation to another.</text>
</comment>
<dbReference type="OrthoDB" id="9804006at2"/>
<dbReference type="KEGG" id="kso:CKSOR_00306"/>
<evidence type="ECO:0000313" key="8">
    <source>
        <dbReference type="EMBL" id="AWD32427.1"/>
    </source>
</evidence>
<gene>
    <name evidence="6 8" type="primary">frr</name>
    <name evidence="8" type="ORF">CKSOR_00306</name>
</gene>
<dbReference type="GO" id="GO:0043023">
    <property type="term" value="F:ribosomal large subunit binding"/>
    <property type="evidence" value="ECO:0007669"/>
    <property type="project" value="TreeGrafter"/>
</dbReference>
<reference evidence="8 9" key="1">
    <citation type="journal article" date="2018" name="Parasitology">
        <title>The reduced genome of Candidatus Kinetoplastibacterium sorsogonicusi, the endosymbiont of Kentomonas sorsogonicus (Trypanosomatidae): loss of the haem-synthesis pathway.</title>
        <authorList>
            <person name="Silva F.M."/>
            <person name="Kostygov A.Y."/>
            <person name="Spodareva V.V."/>
            <person name="Butenko A."/>
            <person name="Tossou R."/>
            <person name="Lukes J."/>
            <person name="Yurchenko V."/>
            <person name="Alves J.M.P."/>
        </authorList>
    </citation>
    <scope>NUCLEOTIDE SEQUENCE [LARGE SCALE GENOMIC DNA]</scope>
    <source>
        <strain evidence="8 9">MF-08</strain>
    </source>
</reference>
<dbReference type="NCBIfam" id="TIGR00496">
    <property type="entry name" value="frr"/>
    <property type="match status" value="1"/>
</dbReference>
<dbReference type="EMBL" id="CP025628">
    <property type="protein sequence ID" value="AWD32427.1"/>
    <property type="molecule type" value="Genomic_DNA"/>
</dbReference>
<dbReference type="PANTHER" id="PTHR20982:SF3">
    <property type="entry name" value="MITOCHONDRIAL RIBOSOME RECYCLING FACTOR PSEUDO 1"/>
    <property type="match status" value="1"/>
</dbReference>
<dbReference type="GO" id="GO:0002184">
    <property type="term" value="P:cytoplasmic translational termination"/>
    <property type="evidence" value="ECO:0007669"/>
    <property type="project" value="TreeGrafter"/>
</dbReference>
<keyword evidence="9" id="KW-1185">Reference proteome</keyword>
<dbReference type="AlphaFoldDB" id="A0A3S7J9S3"/>
<evidence type="ECO:0000256" key="4">
    <source>
        <dbReference type="ARBA" id="ARBA00022917"/>
    </source>
</evidence>
<dbReference type="Proteomes" id="UP000266796">
    <property type="component" value="Chromosome"/>
</dbReference>
<dbReference type="PANTHER" id="PTHR20982">
    <property type="entry name" value="RIBOSOME RECYCLING FACTOR"/>
    <property type="match status" value="1"/>
</dbReference>
<dbReference type="RefSeq" id="WP_108673839.1">
    <property type="nucleotide sequence ID" value="NZ_CP025628.1"/>
</dbReference>
<dbReference type="Pfam" id="PF01765">
    <property type="entry name" value="RRF"/>
    <property type="match status" value="1"/>
</dbReference>
<evidence type="ECO:0000256" key="5">
    <source>
        <dbReference type="ARBA" id="ARBA00025050"/>
    </source>
</evidence>
<dbReference type="InterPro" id="IPR023584">
    <property type="entry name" value="Ribosome_recyc_fac_dom"/>
</dbReference>
<sequence>MLINELYKSTNERMLKSIENLNINLMKIRTGRAHVGILDHINVSYYGSNVPIKQLASLNLLDSRTIAIQPYEKNILSTIEKSIRESDLGVNPINLGNMIKVPMPSLTEERRRDLVKLVKIEAEDTKISIRNLRRNANESLKKYLKDKLISEDEERRSQEDIQKLTNNHISEVDKIIIKKEREIMTI</sequence>
<feature type="domain" description="Ribosome recycling factor" evidence="7">
    <location>
        <begin position="24"/>
        <end position="184"/>
    </location>
</feature>
<evidence type="ECO:0000256" key="6">
    <source>
        <dbReference type="HAMAP-Rule" id="MF_00040"/>
    </source>
</evidence>
<dbReference type="InterPro" id="IPR002661">
    <property type="entry name" value="Ribosome_recyc_fac"/>
</dbReference>
<accession>A0A3S7J9S3</accession>
<evidence type="ECO:0000256" key="3">
    <source>
        <dbReference type="ARBA" id="ARBA00022490"/>
    </source>
</evidence>
<organism evidence="8 9">
    <name type="scientific">Candidatus Kinetoplastidibacterium kentomonadis</name>
    <dbReference type="NCBI Taxonomy" id="1576550"/>
    <lineage>
        <taxon>Bacteria</taxon>
        <taxon>Pseudomonadati</taxon>
        <taxon>Pseudomonadota</taxon>
        <taxon>Betaproteobacteria</taxon>
        <taxon>Candidatus Kinetoplastidibacterium</taxon>
    </lineage>
</organism>
<comment type="subcellular location">
    <subcellularLocation>
        <location evidence="1 6">Cytoplasm</location>
    </subcellularLocation>
</comment>
<evidence type="ECO:0000313" key="9">
    <source>
        <dbReference type="Proteomes" id="UP000266796"/>
    </source>
</evidence>
<dbReference type="FunFam" id="1.10.132.20:FF:000001">
    <property type="entry name" value="Ribosome-recycling factor"/>
    <property type="match status" value="1"/>
</dbReference>
<keyword evidence="3 6" id="KW-0963">Cytoplasm</keyword>
<comment type="similarity">
    <text evidence="2 6">Belongs to the RRF family.</text>
</comment>
<dbReference type="FunFam" id="3.30.1360.40:FF:000001">
    <property type="entry name" value="Ribosome-recycling factor"/>
    <property type="match status" value="1"/>
</dbReference>
<evidence type="ECO:0000256" key="2">
    <source>
        <dbReference type="ARBA" id="ARBA00005912"/>
    </source>
</evidence>
<protein>
    <recommendedName>
        <fullName evidence="6">Ribosome-recycling factor</fullName>
        <shortName evidence="6">RRF</shortName>
    </recommendedName>
    <alternativeName>
        <fullName evidence="6">Ribosome-releasing factor</fullName>
    </alternativeName>
</protein>
<name>A0A3S7J9S3_9PROT</name>
<dbReference type="SUPFAM" id="SSF55194">
    <property type="entry name" value="Ribosome recycling factor, RRF"/>
    <property type="match status" value="1"/>
</dbReference>
<dbReference type="Gene3D" id="3.30.1360.40">
    <property type="match status" value="1"/>
</dbReference>
<evidence type="ECO:0000259" key="7">
    <source>
        <dbReference type="Pfam" id="PF01765"/>
    </source>
</evidence>
<keyword evidence="4 6" id="KW-0648">Protein biosynthesis</keyword>
<dbReference type="GO" id="GO:0005829">
    <property type="term" value="C:cytosol"/>
    <property type="evidence" value="ECO:0007669"/>
    <property type="project" value="GOC"/>
</dbReference>
<dbReference type="CDD" id="cd00520">
    <property type="entry name" value="RRF"/>
    <property type="match status" value="1"/>
</dbReference>
<dbReference type="InterPro" id="IPR036191">
    <property type="entry name" value="RRF_sf"/>
</dbReference>
<evidence type="ECO:0000256" key="1">
    <source>
        <dbReference type="ARBA" id="ARBA00004496"/>
    </source>
</evidence>